<feature type="compositionally biased region" description="Low complexity" evidence="1">
    <location>
        <begin position="597"/>
        <end position="613"/>
    </location>
</feature>
<protein>
    <submittedName>
        <fullName evidence="4">Beta-1,3-glucanase family protein</fullName>
    </submittedName>
</protein>
<dbReference type="InterPro" id="IPR037398">
    <property type="entry name" value="Glyco_hydro_64_fam"/>
</dbReference>
<dbReference type="EMBL" id="CP157762">
    <property type="protein sequence ID" value="XBP96214.1"/>
    <property type="molecule type" value="Genomic_DNA"/>
</dbReference>
<dbReference type="PANTHER" id="PTHR38165:SF1">
    <property type="entry name" value="GLUCANASE B"/>
    <property type="match status" value="1"/>
</dbReference>
<proteinExistence type="predicted"/>
<dbReference type="InterPro" id="IPR042517">
    <property type="entry name" value="Glyco_hydro_64_N_2"/>
</dbReference>
<dbReference type="RefSeq" id="WP_350937750.1">
    <property type="nucleotide sequence ID" value="NZ_CP157762.1"/>
</dbReference>
<feature type="chain" id="PRO_5043288891" evidence="2">
    <location>
        <begin position="25"/>
        <end position="769"/>
    </location>
</feature>
<feature type="region of interest" description="Disordered" evidence="1">
    <location>
        <begin position="382"/>
        <end position="432"/>
    </location>
</feature>
<dbReference type="EMBL" id="CP159342">
    <property type="protein sequence ID" value="XCH76919.1"/>
    <property type="molecule type" value="Genomic_DNA"/>
</dbReference>
<evidence type="ECO:0000313" key="5">
    <source>
        <dbReference type="EMBL" id="XCH76919.1"/>
    </source>
</evidence>
<organism evidence="4">
    <name type="scientific">Micromonospora sp. CCTCC AA 2012012</name>
    <dbReference type="NCBI Taxonomy" id="3111921"/>
    <lineage>
        <taxon>Bacteria</taxon>
        <taxon>Bacillati</taxon>
        <taxon>Actinomycetota</taxon>
        <taxon>Actinomycetes</taxon>
        <taxon>Micromonosporales</taxon>
        <taxon>Micromonosporaceae</taxon>
        <taxon>Micromonospora</taxon>
    </lineage>
</organism>
<sequence>MRITRRFVGILAALVLATATSIGAATLARAVGPNLLPFTVTNSTGRTDAVHLYVLGVDLTSGRLGYVNADGVFTPWPAGGLPPTPAPDVSIPGPAAGASTVLKVPRNLSGRVYFSFGEKLRFLLTPDGLVQPAPWAAGDPNRDILFDWSEFTYNDSGLWLNSSQVDMFAVPHVVSVTGADGTTRSTGALVDDGRNKVIDAVRAQPGWGNSVQTRADGTVLRVLSPGKAADAGRFSTSYLDPYITAAWNTYATRTLTVAPFTEQPNVTYFGRTSGDTMTFTDGAGQRVASFTKPSSSDVWDCDGALAAPNDLVVGPIARTLCAALHRSTLASRDVQPSGGPADFYQGTLTNHYSRIVHANMVDGKAYGFAFDDVLNQESLVHDGDPRAAGIDLSPFGPGGGPTSPPPSPTPTSASPSPTVTASPPPACDDGSGAMSRMLQANGSLTFLPRPATTVSLPAAAGNHDGTPTNAEVFTACGLTGRYTGAGTGFDLLVDAGTAAGDGVQLRVSYDLTGDGTFDRVETYRYFATDPVTGMEHYRQTQGLASATGTLGDLRNGTVRVEVWNAIGGTATTLGVGNGSTLTLPYSGDTPPPPSPTPSASVSDSPSPDPTMSPFGPQLYLEEPNVLWQRPAGTAQTTIAAANGSWVGTPHTPRVYRSGNLTATYTGGTTSFRLLLDAGTAVGNGTQVRVSYDLTGDGTWDRVETYNYYATDPVVGWETYTQNQGRVSATGALGDLRGGLVQVEVWNAIGSASTSLAVGDQSSVVLPYTA</sequence>
<dbReference type="AlphaFoldDB" id="A0AAU7MFE9"/>
<evidence type="ECO:0000256" key="2">
    <source>
        <dbReference type="SAM" id="SignalP"/>
    </source>
</evidence>
<reference evidence="4" key="1">
    <citation type="submission" date="2024-01" db="EMBL/GenBank/DDBJ databases">
        <title>The genome sequence of Micromonospora mangrovi CCTCC AA 2012012.</title>
        <authorList>
            <person name="Gao J."/>
        </authorList>
    </citation>
    <scope>NUCLEOTIDE SEQUENCE</scope>
    <source>
        <strain evidence="4">CCTCC AA 2012012</strain>
    </source>
</reference>
<dbReference type="Gene3D" id="2.60.110.10">
    <property type="entry name" value="Thaumatin"/>
    <property type="match status" value="1"/>
</dbReference>
<name>A0AAU7MFE9_9ACTN</name>
<dbReference type="InterPro" id="IPR032477">
    <property type="entry name" value="Glyco_hydro_64"/>
</dbReference>
<evidence type="ECO:0000259" key="3">
    <source>
        <dbReference type="PROSITE" id="PS52006"/>
    </source>
</evidence>
<reference evidence="5" key="2">
    <citation type="submission" date="2024-06" db="EMBL/GenBank/DDBJ databases">
        <title>Micromonospora mangrovi CCTCC AA 2012012 genome sequences.</title>
        <authorList>
            <person name="Gao J."/>
        </authorList>
    </citation>
    <scope>NUCLEOTIDE SEQUENCE</scope>
    <source>
        <strain evidence="5">CCTCC AA 2012012</strain>
    </source>
</reference>
<gene>
    <name evidence="5" type="ORF">ABUL08_12770</name>
    <name evidence="4" type="ORF">VK199_12710</name>
</gene>
<feature type="compositionally biased region" description="Low complexity" evidence="1">
    <location>
        <begin position="410"/>
        <end position="421"/>
    </location>
</feature>
<evidence type="ECO:0000313" key="4">
    <source>
        <dbReference type="EMBL" id="XBP96214.1"/>
    </source>
</evidence>
<evidence type="ECO:0000256" key="1">
    <source>
        <dbReference type="SAM" id="MobiDB-lite"/>
    </source>
</evidence>
<dbReference type="Pfam" id="PF16483">
    <property type="entry name" value="Glyco_hydro_64"/>
    <property type="match status" value="1"/>
</dbReference>
<keyword evidence="2" id="KW-0732">Signal</keyword>
<dbReference type="InterPro" id="IPR037176">
    <property type="entry name" value="Osmotin/thaumatin-like_sf"/>
</dbReference>
<feature type="region of interest" description="Disordered" evidence="1">
    <location>
        <begin position="577"/>
        <end position="617"/>
    </location>
</feature>
<feature type="signal peptide" evidence="2">
    <location>
        <begin position="1"/>
        <end position="24"/>
    </location>
</feature>
<dbReference type="PROSITE" id="PS52006">
    <property type="entry name" value="GH64"/>
    <property type="match status" value="1"/>
</dbReference>
<dbReference type="PANTHER" id="PTHR38165">
    <property type="match status" value="1"/>
</dbReference>
<dbReference type="Gene3D" id="3.30.920.50">
    <property type="entry name" value="Beta-1,3-glucanase, C-terminal domain"/>
    <property type="match status" value="1"/>
</dbReference>
<accession>A0AAU7MFE9</accession>
<feature type="domain" description="GH64" evidence="3">
    <location>
        <begin position="33"/>
        <end position="394"/>
    </location>
</feature>